<dbReference type="AlphaFoldDB" id="A0A645ILF2"/>
<dbReference type="EMBL" id="VSSQ01110204">
    <property type="protein sequence ID" value="MPN48153.1"/>
    <property type="molecule type" value="Genomic_DNA"/>
</dbReference>
<evidence type="ECO:0000313" key="1">
    <source>
        <dbReference type="EMBL" id="MPN48153.1"/>
    </source>
</evidence>
<proteinExistence type="predicted"/>
<accession>A0A645ILF2</accession>
<sequence>MRSFLSEYDLPGGEDFDDLMADLADVCIADTGMDDALGLLQEYGILFKVLPESDKFSHLYAELDNHARKWVLRGHTKDGEAVRSFKRQ</sequence>
<gene>
    <name evidence="1" type="ORF">SDC9_195758</name>
</gene>
<organism evidence="1">
    <name type="scientific">bioreactor metagenome</name>
    <dbReference type="NCBI Taxonomy" id="1076179"/>
    <lineage>
        <taxon>unclassified sequences</taxon>
        <taxon>metagenomes</taxon>
        <taxon>ecological metagenomes</taxon>
    </lineage>
</organism>
<protein>
    <submittedName>
        <fullName evidence="1">Uncharacterized protein</fullName>
    </submittedName>
</protein>
<comment type="caution">
    <text evidence="1">The sequence shown here is derived from an EMBL/GenBank/DDBJ whole genome shotgun (WGS) entry which is preliminary data.</text>
</comment>
<name>A0A645ILF2_9ZZZZ</name>
<reference evidence="1" key="1">
    <citation type="submission" date="2019-08" db="EMBL/GenBank/DDBJ databases">
        <authorList>
            <person name="Kucharzyk K."/>
            <person name="Murdoch R.W."/>
            <person name="Higgins S."/>
            <person name="Loffler F."/>
        </authorList>
    </citation>
    <scope>NUCLEOTIDE SEQUENCE</scope>
</reference>